<dbReference type="Pfam" id="PF25350">
    <property type="entry name" value="PH_PRMT_N"/>
    <property type="match status" value="1"/>
</dbReference>
<dbReference type="AlphaFoldDB" id="A0A0C9S9P7"/>
<evidence type="ECO:0000256" key="3">
    <source>
        <dbReference type="ARBA" id="ARBA00011925"/>
    </source>
</evidence>
<dbReference type="GO" id="GO:0070611">
    <property type="term" value="F:histone H3R2 methyltransferase activity"/>
    <property type="evidence" value="ECO:0007669"/>
    <property type="project" value="TreeGrafter"/>
</dbReference>
<evidence type="ECO:0000256" key="4">
    <source>
        <dbReference type="ARBA" id="ARBA00022490"/>
    </source>
</evidence>
<evidence type="ECO:0000256" key="12">
    <source>
        <dbReference type="ARBA" id="ARBA00049086"/>
    </source>
</evidence>
<dbReference type="PANTHER" id="PTHR11006">
    <property type="entry name" value="PROTEIN ARGININE N-METHYLTRANSFERASE"/>
    <property type="match status" value="1"/>
</dbReference>
<dbReference type="FunFam" id="3.40.50.150:FF:000052">
    <property type="entry name" value="Probable histone-arginine methyltransferase CARM1"/>
    <property type="match status" value="1"/>
</dbReference>
<keyword evidence="5 13" id="KW-0489">Methyltransferase</keyword>
<dbReference type="InterPro" id="IPR055135">
    <property type="entry name" value="PRMT_dom"/>
</dbReference>
<evidence type="ECO:0000256" key="10">
    <source>
        <dbReference type="ARBA" id="ARBA00023163"/>
    </source>
</evidence>
<name>A0A0C9S9P7_9CONI</name>
<evidence type="ECO:0000256" key="8">
    <source>
        <dbReference type="ARBA" id="ARBA00022853"/>
    </source>
</evidence>
<feature type="region of interest" description="Disordered" evidence="14">
    <location>
        <begin position="563"/>
        <end position="583"/>
    </location>
</feature>
<dbReference type="Gene3D" id="3.40.50.150">
    <property type="entry name" value="Vaccinia Virus protein VP39"/>
    <property type="match status" value="1"/>
</dbReference>
<evidence type="ECO:0000256" key="7">
    <source>
        <dbReference type="ARBA" id="ARBA00022691"/>
    </source>
</evidence>
<keyword evidence="10" id="KW-0804">Transcription</keyword>
<dbReference type="GO" id="GO:0035242">
    <property type="term" value="F:protein-arginine omega-N asymmetric methyltransferase activity"/>
    <property type="evidence" value="ECO:0007669"/>
    <property type="project" value="UniProtKB-EC"/>
</dbReference>
<dbReference type="GO" id="GO:0032259">
    <property type="term" value="P:methylation"/>
    <property type="evidence" value="ECO:0007669"/>
    <property type="project" value="UniProtKB-KW"/>
</dbReference>
<evidence type="ECO:0000259" key="15">
    <source>
        <dbReference type="Pfam" id="PF22528"/>
    </source>
</evidence>
<feature type="domain" description="Protein arginine N-methyltransferase" evidence="15">
    <location>
        <begin position="320"/>
        <end position="476"/>
    </location>
</feature>
<evidence type="ECO:0000256" key="6">
    <source>
        <dbReference type="ARBA" id="ARBA00022679"/>
    </source>
</evidence>
<keyword evidence="7 13" id="KW-0949">S-adenosyl-L-methionine</keyword>
<dbReference type="InterPro" id="IPR057622">
    <property type="entry name" value="CARM1-like_PH"/>
</dbReference>
<organism evidence="17">
    <name type="scientific">Wollemia nobilis</name>
    <dbReference type="NCBI Taxonomy" id="56998"/>
    <lineage>
        <taxon>Eukaryota</taxon>
        <taxon>Viridiplantae</taxon>
        <taxon>Streptophyta</taxon>
        <taxon>Embryophyta</taxon>
        <taxon>Tracheophyta</taxon>
        <taxon>Spermatophyta</taxon>
        <taxon>Pinopsida</taxon>
        <taxon>Pinidae</taxon>
        <taxon>Conifers II</taxon>
        <taxon>Araucariales</taxon>
        <taxon>Araucariaceae</taxon>
        <taxon>Wollemia</taxon>
    </lineage>
</organism>
<dbReference type="InterPro" id="IPR029063">
    <property type="entry name" value="SAM-dependent_MTases_sf"/>
</dbReference>
<accession>A0A0C9S9P7</accession>
<dbReference type="PROSITE" id="PS51678">
    <property type="entry name" value="SAM_MT_PRMT"/>
    <property type="match status" value="1"/>
</dbReference>
<keyword evidence="11" id="KW-0539">Nucleus</keyword>
<evidence type="ECO:0000256" key="13">
    <source>
        <dbReference type="PROSITE-ProRule" id="PRU01015"/>
    </source>
</evidence>
<dbReference type="InterPro" id="IPR025799">
    <property type="entry name" value="Arg_MeTrfase"/>
</dbReference>
<dbReference type="FunFam" id="2.70.160.11:FF:000002">
    <property type="entry name" value="Probable histone-arginine methyltransferase CARM1"/>
    <property type="match status" value="1"/>
</dbReference>
<keyword evidence="9" id="KW-0805">Transcription regulation</keyword>
<dbReference type="EC" id="2.1.1.319" evidence="3"/>
<evidence type="ECO:0000259" key="16">
    <source>
        <dbReference type="Pfam" id="PF25350"/>
    </source>
</evidence>
<protein>
    <recommendedName>
        <fullName evidence="3">type I protein arginine methyltransferase</fullName>
        <ecNumber evidence="3">2.1.1.319</ecNumber>
    </recommendedName>
</protein>
<dbReference type="GO" id="GO:0010228">
    <property type="term" value="P:vegetative to reproductive phase transition of meristem"/>
    <property type="evidence" value="ECO:0007669"/>
    <property type="project" value="UniProtKB-ARBA"/>
</dbReference>
<dbReference type="GO" id="GO:0005634">
    <property type="term" value="C:nucleus"/>
    <property type="evidence" value="ECO:0007669"/>
    <property type="project" value="UniProtKB-SubCell"/>
</dbReference>
<evidence type="ECO:0000256" key="9">
    <source>
        <dbReference type="ARBA" id="ARBA00023015"/>
    </source>
</evidence>
<dbReference type="PANTHER" id="PTHR11006:SF10">
    <property type="entry name" value="HISTONE-ARGININE METHYLTRANSFERASE CARMER-RELATED"/>
    <property type="match status" value="1"/>
</dbReference>
<dbReference type="GO" id="GO:0046982">
    <property type="term" value="F:protein heterodimerization activity"/>
    <property type="evidence" value="ECO:0007669"/>
    <property type="project" value="UniProtKB-ARBA"/>
</dbReference>
<dbReference type="Gene3D" id="2.70.160.11">
    <property type="entry name" value="Hnrnp arginine n-methyltransferase1"/>
    <property type="match status" value="1"/>
</dbReference>
<dbReference type="Pfam" id="PF06325">
    <property type="entry name" value="PrmA"/>
    <property type="match status" value="1"/>
</dbReference>
<evidence type="ECO:0000256" key="1">
    <source>
        <dbReference type="ARBA" id="ARBA00004123"/>
    </source>
</evidence>
<evidence type="ECO:0000256" key="5">
    <source>
        <dbReference type="ARBA" id="ARBA00022603"/>
    </source>
</evidence>
<keyword evidence="8" id="KW-0156">Chromatin regulator</keyword>
<feature type="domain" description="Probable histone-arginine methyltransferase CARM1-like N-terminal PH" evidence="16">
    <location>
        <begin position="51"/>
        <end position="139"/>
    </location>
</feature>
<comment type="subcellular location">
    <subcellularLocation>
        <location evidence="2">Cytoplasm</location>
    </subcellularLocation>
    <subcellularLocation>
        <location evidence="1">Nucleus</location>
    </subcellularLocation>
</comment>
<evidence type="ECO:0000256" key="2">
    <source>
        <dbReference type="ARBA" id="ARBA00004496"/>
    </source>
</evidence>
<dbReference type="GO" id="GO:0035241">
    <property type="term" value="F:protein-arginine omega-N monomethyltransferase activity"/>
    <property type="evidence" value="ECO:0007669"/>
    <property type="project" value="UniProtKB-ARBA"/>
</dbReference>
<keyword evidence="6 13" id="KW-0808">Transferase</keyword>
<comment type="catalytic activity">
    <reaction evidence="12">
        <text>L-arginyl-[protein] + 2 S-adenosyl-L-methionine = N(omega),N(omega)-dimethyl-L-arginyl-[protein] + 2 S-adenosyl-L-homocysteine + 2 H(+)</text>
        <dbReference type="Rhea" id="RHEA:48096"/>
        <dbReference type="Rhea" id="RHEA-COMP:10532"/>
        <dbReference type="Rhea" id="RHEA-COMP:11991"/>
        <dbReference type="ChEBI" id="CHEBI:15378"/>
        <dbReference type="ChEBI" id="CHEBI:29965"/>
        <dbReference type="ChEBI" id="CHEBI:57856"/>
        <dbReference type="ChEBI" id="CHEBI:59789"/>
        <dbReference type="ChEBI" id="CHEBI:61897"/>
        <dbReference type="EC" id="2.1.1.319"/>
    </reaction>
</comment>
<sequence length="583" mass="64877">MEIQTQMESAAPSVLPVFTEISLAVTGALEEWNNKNENNIKNDNDNWVEEAVPGVIRFDYDANGRYAEFQQLYSGAPVVFKAYLDHSEHFRLGPTMSLWVTKSNSPSCATESFCRAITIRFPTAAASMAFASTVQKWKSDTTVAGVGGELANGSSDASLNLNKFDKKIEPSSAKMYFHYYGQLLHQQNMLQDYVRTGSYYAAVIENRIDFQGRVVVDVGAGSGILSLFAAQAGAKHVYAIEASDMVDYARKLVAGNPSLGHRITVIKGKVEEVELPEKADVLISEPMGTLLVNERMLESYVIARDKFLSPVGKMFPTVGRIHMAPFSDEYLYVEIANKALFWQQQNYYGVDLTPLHGSAFHGYFAQPVVDAFDPRMLVAPSIYHTIDFTKVKEEELYEIDIPLNFTASVGTRVHGLACWFDVLFNGSAVQRWLTTGPGAPTTHWYQLRCVLSQPLYVMAGQSITGQLHMVAHSAQSYTIHLTMSAKMWGAGVDQGGILQSSSSKLDLKEPYYRMSQPQAYAWAQDQSAQQLVQQQVNGLPSQQSDETVLVQQPIQASVILQQQQQQQQRPSQTSEQQSLFFQS</sequence>
<dbReference type="Pfam" id="PF22528">
    <property type="entry name" value="PRMT_C"/>
    <property type="match status" value="1"/>
</dbReference>
<reference evidence="17" key="1">
    <citation type="submission" date="2015-02" db="EMBL/GenBank/DDBJ databases">
        <title>A transcriptome of Wollemia nobilis - a relic of Gondwana.</title>
        <authorList>
            <person name="Chia J.Y."/>
            <person name="Leong Y.S."/>
            <person name="Abdul Karim S."/>
            <person name="Wan Azmi N."/>
            <person name="Hercus R."/>
            <person name="Croft L."/>
        </authorList>
    </citation>
    <scope>NUCLEOTIDE SEQUENCE</scope>
    <source>
        <strain evidence="17">MaeBrown</strain>
        <tissue evidence="17">Leaf</tissue>
    </source>
</reference>
<evidence type="ECO:0000256" key="14">
    <source>
        <dbReference type="SAM" id="MobiDB-lite"/>
    </source>
</evidence>
<evidence type="ECO:0000256" key="11">
    <source>
        <dbReference type="ARBA" id="ARBA00023242"/>
    </source>
</evidence>
<dbReference type="SUPFAM" id="SSF53335">
    <property type="entry name" value="S-adenosyl-L-methionine-dependent methyltransferases"/>
    <property type="match status" value="1"/>
</dbReference>
<evidence type="ECO:0000313" key="17">
    <source>
        <dbReference type="EMBL" id="JAG88563.1"/>
    </source>
</evidence>
<dbReference type="CDD" id="cd02440">
    <property type="entry name" value="AdoMet_MTases"/>
    <property type="match status" value="1"/>
</dbReference>
<proteinExistence type="predicted"/>
<dbReference type="GO" id="GO:0005737">
    <property type="term" value="C:cytoplasm"/>
    <property type="evidence" value="ECO:0007669"/>
    <property type="project" value="UniProtKB-SubCell"/>
</dbReference>
<keyword evidence="4" id="KW-0963">Cytoplasm</keyword>
<dbReference type="EMBL" id="GCHU01007194">
    <property type="protein sequence ID" value="JAG88563.1"/>
    <property type="molecule type" value="Transcribed_RNA"/>
</dbReference>